<accession>A0A0C3PSU1</accession>
<reference evidence="1 2" key="1">
    <citation type="journal article" date="2014" name="PLoS Genet.">
        <title>Analysis of the Phlebiopsis gigantea genome, transcriptome and secretome provides insight into its pioneer colonization strategies of wood.</title>
        <authorList>
            <person name="Hori C."/>
            <person name="Ishida T."/>
            <person name="Igarashi K."/>
            <person name="Samejima M."/>
            <person name="Suzuki H."/>
            <person name="Master E."/>
            <person name="Ferreira P."/>
            <person name="Ruiz-Duenas F.J."/>
            <person name="Held B."/>
            <person name="Canessa P."/>
            <person name="Larrondo L.F."/>
            <person name="Schmoll M."/>
            <person name="Druzhinina I.S."/>
            <person name="Kubicek C.P."/>
            <person name="Gaskell J.A."/>
            <person name="Kersten P."/>
            <person name="St John F."/>
            <person name="Glasner J."/>
            <person name="Sabat G."/>
            <person name="Splinter BonDurant S."/>
            <person name="Syed K."/>
            <person name="Yadav J."/>
            <person name="Mgbeahuruike A.C."/>
            <person name="Kovalchuk A."/>
            <person name="Asiegbu F.O."/>
            <person name="Lackner G."/>
            <person name="Hoffmeister D."/>
            <person name="Rencoret J."/>
            <person name="Gutierrez A."/>
            <person name="Sun H."/>
            <person name="Lindquist E."/>
            <person name="Barry K."/>
            <person name="Riley R."/>
            <person name="Grigoriev I.V."/>
            <person name="Henrissat B."/>
            <person name="Kues U."/>
            <person name="Berka R.M."/>
            <person name="Martinez A.T."/>
            <person name="Covert S.F."/>
            <person name="Blanchette R.A."/>
            <person name="Cullen D."/>
        </authorList>
    </citation>
    <scope>NUCLEOTIDE SEQUENCE [LARGE SCALE GENOMIC DNA]</scope>
    <source>
        <strain evidence="1 2">11061_1 CR5-6</strain>
    </source>
</reference>
<dbReference type="HOGENOM" id="CLU_563935_0_0_1"/>
<dbReference type="Proteomes" id="UP000053257">
    <property type="component" value="Unassembled WGS sequence"/>
</dbReference>
<dbReference type="AlphaFoldDB" id="A0A0C3PSU1"/>
<dbReference type="EMBL" id="KN840454">
    <property type="protein sequence ID" value="KIP10488.1"/>
    <property type="molecule type" value="Genomic_DNA"/>
</dbReference>
<name>A0A0C3PSU1_PHLG1</name>
<dbReference type="OrthoDB" id="2787702at2759"/>
<protein>
    <recommendedName>
        <fullName evidence="3">F-box domain-containing protein</fullName>
    </recommendedName>
</protein>
<evidence type="ECO:0000313" key="1">
    <source>
        <dbReference type="EMBL" id="KIP10488.1"/>
    </source>
</evidence>
<evidence type="ECO:0000313" key="2">
    <source>
        <dbReference type="Proteomes" id="UP000053257"/>
    </source>
</evidence>
<evidence type="ECO:0008006" key="3">
    <source>
        <dbReference type="Google" id="ProtNLM"/>
    </source>
</evidence>
<proteinExistence type="predicted"/>
<gene>
    <name evidence="1" type="ORF">PHLGIDRAFT_33864</name>
</gene>
<keyword evidence="2" id="KW-1185">Reference proteome</keyword>
<sequence>MWEKVISHLPRREQAKCLRVCRTFNALALRFLLSTINVHLEQRYCYFDKGGQWNFRWGPDEGTLIETSYAGNCLLAKIAQDPSWARHVKKMILFMEDEHDYKYVQYVEPALRALPHLESFKLIVTYWMGTDMPERQGTAKWLIPTVSRHCRQLQEIVIPNGLSWAVTGCLHTLRNLRKLVCRARLGLDMQIPDSDARNFVESAAKLKRTFPPGVYLGGGLTSLSIDWLIFDIIPNEVLRWVVELELYNTDDCRKMYERLAGYCSALESLTIYDYRTYSDGALPVPGLQLEPDEADLGWQNNYVPQPQGENTLTTLTPQTGCGARDPLNKLASFKWVAYRDVLSPYVCRDLTKFLEGRCNLRRVDIKAVIYDKESAKMVLHALNKMPYLEVLGFEFRDTRRALKSGLELLGRIPRTVTHLKYHVVGWDLKAKFTTADGVVRRAALIRTFHGLRMQDVLYGLSFSDNHRTTGITQGRNDPYVTASL</sequence>
<organism evidence="1 2">
    <name type="scientific">Phlebiopsis gigantea (strain 11061_1 CR5-6)</name>
    <name type="common">White-rot fungus</name>
    <name type="synonym">Peniophora gigantea</name>
    <dbReference type="NCBI Taxonomy" id="745531"/>
    <lineage>
        <taxon>Eukaryota</taxon>
        <taxon>Fungi</taxon>
        <taxon>Dikarya</taxon>
        <taxon>Basidiomycota</taxon>
        <taxon>Agaricomycotina</taxon>
        <taxon>Agaricomycetes</taxon>
        <taxon>Polyporales</taxon>
        <taxon>Phanerochaetaceae</taxon>
        <taxon>Phlebiopsis</taxon>
    </lineage>
</organism>